<keyword evidence="13" id="KW-1185">Reference proteome</keyword>
<feature type="transmembrane region" description="Helical" evidence="9">
    <location>
        <begin position="60"/>
        <end position="80"/>
    </location>
</feature>
<dbReference type="GO" id="GO:0010043">
    <property type="term" value="P:response to zinc ion"/>
    <property type="evidence" value="ECO:0007669"/>
    <property type="project" value="TreeGrafter"/>
</dbReference>
<dbReference type="InterPro" id="IPR027470">
    <property type="entry name" value="Cation_efflux_CTD"/>
</dbReference>
<dbReference type="PANTHER" id="PTHR11562:SF17">
    <property type="entry name" value="RE54080P-RELATED"/>
    <property type="match status" value="1"/>
</dbReference>
<evidence type="ECO:0000256" key="4">
    <source>
        <dbReference type="ARBA" id="ARBA00022692"/>
    </source>
</evidence>
<evidence type="ECO:0000256" key="3">
    <source>
        <dbReference type="ARBA" id="ARBA00022448"/>
    </source>
</evidence>
<evidence type="ECO:0000256" key="8">
    <source>
        <dbReference type="ARBA" id="ARBA00023136"/>
    </source>
</evidence>
<evidence type="ECO:0000256" key="7">
    <source>
        <dbReference type="ARBA" id="ARBA00023065"/>
    </source>
</evidence>
<reference evidence="12 13" key="1">
    <citation type="submission" date="2018-11" db="EMBL/GenBank/DDBJ databases">
        <authorList>
            <consortium name="Pathogen Informatics"/>
        </authorList>
    </citation>
    <scope>NUCLEOTIDE SEQUENCE [LARGE SCALE GENOMIC DNA]</scope>
</reference>
<accession>A0A183FI93</accession>
<feature type="domain" description="Cation efflux protein transmembrane" evidence="10">
    <location>
        <begin position="1"/>
        <end position="119"/>
    </location>
</feature>
<evidence type="ECO:0000256" key="1">
    <source>
        <dbReference type="ARBA" id="ARBA00004141"/>
    </source>
</evidence>
<dbReference type="Pfam" id="PF01545">
    <property type="entry name" value="Cation_efflux"/>
    <property type="match status" value="1"/>
</dbReference>
<comment type="subcellular location">
    <subcellularLocation>
        <location evidence="1">Membrane</location>
        <topology evidence="1">Multi-pass membrane protein</topology>
    </subcellularLocation>
</comment>
<feature type="transmembrane region" description="Helical" evidence="9">
    <location>
        <begin position="92"/>
        <end position="114"/>
    </location>
</feature>
<evidence type="ECO:0000313" key="13">
    <source>
        <dbReference type="Proteomes" id="UP000050761"/>
    </source>
</evidence>
<dbReference type="AlphaFoldDB" id="A0A183FI93"/>
<dbReference type="InterPro" id="IPR027469">
    <property type="entry name" value="Cation_efflux_TMD_sf"/>
</dbReference>
<dbReference type="GO" id="GO:0005886">
    <property type="term" value="C:plasma membrane"/>
    <property type="evidence" value="ECO:0007669"/>
    <property type="project" value="TreeGrafter"/>
</dbReference>
<evidence type="ECO:0000256" key="6">
    <source>
        <dbReference type="ARBA" id="ARBA00022989"/>
    </source>
</evidence>
<keyword evidence="5" id="KW-0862">Zinc</keyword>
<evidence type="ECO:0000313" key="12">
    <source>
        <dbReference type="EMBL" id="VDO68885.1"/>
    </source>
</evidence>
<keyword evidence="6 9" id="KW-1133">Transmembrane helix</keyword>
<dbReference type="InterPro" id="IPR036837">
    <property type="entry name" value="Cation_efflux_CTD_sf"/>
</dbReference>
<keyword evidence="5" id="KW-0864">Zinc transport</keyword>
<protein>
    <submittedName>
        <fullName evidence="14">Zinc transporter 1</fullName>
    </submittedName>
</protein>
<evidence type="ECO:0000259" key="10">
    <source>
        <dbReference type="Pfam" id="PF01545"/>
    </source>
</evidence>
<proteinExistence type="inferred from homology"/>
<reference evidence="14" key="2">
    <citation type="submission" date="2019-09" db="UniProtKB">
        <authorList>
            <consortium name="WormBaseParasite"/>
        </authorList>
    </citation>
    <scope>IDENTIFICATION</scope>
</reference>
<gene>
    <name evidence="12" type="ORF">HPBE_LOCUS6590</name>
</gene>
<accession>A0A3P8B832</accession>
<dbReference type="PANTHER" id="PTHR11562">
    <property type="entry name" value="CATION EFFLUX PROTEIN/ ZINC TRANSPORTER"/>
    <property type="match status" value="1"/>
</dbReference>
<dbReference type="Pfam" id="PF16916">
    <property type="entry name" value="ZT_dimer"/>
    <property type="match status" value="1"/>
</dbReference>
<dbReference type="Gene3D" id="1.20.1510.10">
    <property type="entry name" value="Cation efflux protein transmembrane domain"/>
    <property type="match status" value="1"/>
</dbReference>
<dbReference type="NCBIfam" id="TIGR01297">
    <property type="entry name" value="CDF"/>
    <property type="match status" value="1"/>
</dbReference>
<dbReference type="InterPro" id="IPR002524">
    <property type="entry name" value="Cation_efflux"/>
</dbReference>
<name>A0A183FI93_HELPZ</name>
<evidence type="ECO:0000256" key="9">
    <source>
        <dbReference type="SAM" id="Phobius"/>
    </source>
</evidence>
<dbReference type="SUPFAM" id="SSF160240">
    <property type="entry name" value="Cation efflux protein cytoplasmic domain-like"/>
    <property type="match status" value="1"/>
</dbReference>
<dbReference type="InterPro" id="IPR058533">
    <property type="entry name" value="Cation_efflux_TM"/>
</dbReference>
<dbReference type="OrthoDB" id="5864828at2759"/>
<organism evidence="13 14">
    <name type="scientific">Heligmosomoides polygyrus</name>
    <name type="common">Parasitic roundworm</name>
    <dbReference type="NCBI Taxonomy" id="6339"/>
    <lineage>
        <taxon>Eukaryota</taxon>
        <taxon>Metazoa</taxon>
        <taxon>Ecdysozoa</taxon>
        <taxon>Nematoda</taxon>
        <taxon>Chromadorea</taxon>
        <taxon>Rhabditida</taxon>
        <taxon>Rhabditina</taxon>
        <taxon>Rhabditomorpha</taxon>
        <taxon>Strongyloidea</taxon>
        <taxon>Heligmosomidae</taxon>
        <taxon>Heligmosomoides</taxon>
    </lineage>
</organism>
<dbReference type="WBParaSite" id="HPBE_0000658901-mRNA-1">
    <property type="protein sequence ID" value="HPBE_0000658901-mRNA-1"/>
    <property type="gene ID" value="HPBE_0000658901"/>
</dbReference>
<dbReference type="EMBL" id="UZAH01025698">
    <property type="protein sequence ID" value="VDO68885.1"/>
    <property type="molecule type" value="Genomic_DNA"/>
</dbReference>
<evidence type="ECO:0000259" key="11">
    <source>
        <dbReference type="Pfam" id="PF16916"/>
    </source>
</evidence>
<feature type="domain" description="Cation efflux protein cytoplasmic" evidence="11">
    <location>
        <begin position="291"/>
        <end position="350"/>
    </location>
</feature>
<keyword evidence="8 9" id="KW-0472">Membrane</keyword>
<keyword evidence="4 9" id="KW-0812">Transmembrane</keyword>
<evidence type="ECO:0000256" key="5">
    <source>
        <dbReference type="ARBA" id="ARBA00022906"/>
    </source>
</evidence>
<dbReference type="GO" id="GO:0005385">
    <property type="term" value="F:zinc ion transmembrane transporter activity"/>
    <property type="evidence" value="ECO:0007669"/>
    <property type="project" value="TreeGrafter"/>
</dbReference>
<feature type="transmembrane region" description="Helical" evidence="9">
    <location>
        <begin position="152"/>
        <end position="174"/>
    </location>
</feature>
<evidence type="ECO:0000313" key="14">
    <source>
        <dbReference type="WBParaSite" id="HPBE_0000658901-mRNA-1"/>
    </source>
</evidence>
<keyword evidence="3" id="KW-0813">Transport</keyword>
<feature type="transmembrane region" description="Helical" evidence="9">
    <location>
        <begin position="20"/>
        <end position="40"/>
    </location>
</feature>
<keyword evidence="7" id="KW-0406">Ion transport</keyword>
<dbReference type="Proteomes" id="UP000050761">
    <property type="component" value="Unassembled WGS sequence"/>
</dbReference>
<comment type="similarity">
    <text evidence="2">Belongs to the cation diffusion facilitator (CDF) transporter (TC 2.A.4) family. SLC30A subfamily.</text>
</comment>
<evidence type="ECO:0000256" key="2">
    <source>
        <dbReference type="ARBA" id="ARBA00008873"/>
    </source>
</evidence>
<dbReference type="SUPFAM" id="SSF161111">
    <property type="entry name" value="Cation efflux protein transmembrane domain-like"/>
    <property type="match status" value="1"/>
</dbReference>
<sequence>MICEVVGGVWAKSLAIVTDAAHLLTDFASILISLFSLYIATKPPSQRMSFGFHRAEVLGAFFSVFLIWIVTGVLVVLAILRIVNADYEIDATIMAITATIGVLVNLVMGALLYFGGHAHSHGGGDHGHAHPGGIQNETGLERRASLLQEDWAIMDPICTLLFSIIVLCTTLYIMRDAMVVLLEAWSKWRSLTGVLCDRKIPERLKSKIYRAVVRPVAMYGAECWPATKEVETRLSVMETKMLRWMAGVTRMDRIRSDVIRQKFGVAPIADKMREARLRWYGHVLRGKEDSQINGVRKVHDLRIWALTMDKVAVSVHLEVAEPEIAQSVLRKTRSMLKNDYGVHESTVQIEGFVDKDCGRCDVPNAMETEMLRWTADLTCMDRIRNDVILQKFGVVLIADKMREAQPLEDRGKPAALLDGDQLDVMVEADPRQTVREPAQLFGVVGSTNPLKCDRKIGKILEQLKSKIYRAVVRPVAMYGAECWPATREVETRLSVMETKMLRWTE</sequence>
<dbReference type="InterPro" id="IPR050681">
    <property type="entry name" value="CDF/SLC30A"/>
</dbReference>